<evidence type="ECO:0000313" key="1">
    <source>
        <dbReference type="EMBL" id="JAD85846.1"/>
    </source>
</evidence>
<reference evidence="1" key="2">
    <citation type="journal article" date="2015" name="Data Brief">
        <title>Shoot transcriptome of the giant reed, Arundo donax.</title>
        <authorList>
            <person name="Barrero R.A."/>
            <person name="Guerrero F.D."/>
            <person name="Moolhuijzen P."/>
            <person name="Goolsby J.A."/>
            <person name="Tidwell J."/>
            <person name="Bellgard S.E."/>
            <person name="Bellgard M.I."/>
        </authorList>
    </citation>
    <scope>NUCLEOTIDE SEQUENCE</scope>
    <source>
        <tissue evidence="1">Shoot tissue taken approximately 20 cm above the soil surface</tissue>
    </source>
</reference>
<proteinExistence type="predicted"/>
<dbReference type="EMBL" id="GBRH01212049">
    <property type="protein sequence ID" value="JAD85846.1"/>
    <property type="molecule type" value="Transcribed_RNA"/>
</dbReference>
<protein>
    <submittedName>
        <fullName evidence="1">Uncharacterized protein</fullName>
    </submittedName>
</protein>
<name>A0A0A9DDC6_ARUDO</name>
<accession>A0A0A9DDC6</accession>
<organism evidence="1">
    <name type="scientific">Arundo donax</name>
    <name type="common">Giant reed</name>
    <name type="synonym">Donax arundinaceus</name>
    <dbReference type="NCBI Taxonomy" id="35708"/>
    <lineage>
        <taxon>Eukaryota</taxon>
        <taxon>Viridiplantae</taxon>
        <taxon>Streptophyta</taxon>
        <taxon>Embryophyta</taxon>
        <taxon>Tracheophyta</taxon>
        <taxon>Spermatophyta</taxon>
        <taxon>Magnoliopsida</taxon>
        <taxon>Liliopsida</taxon>
        <taxon>Poales</taxon>
        <taxon>Poaceae</taxon>
        <taxon>PACMAD clade</taxon>
        <taxon>Arundinoideae</taxon>
        <taxon>Arundineae</taxon>
        <taxon>Arundo</taxon>
    </lineage>
</organism>
<reference evidence="1" key="1">
    <citation type="submission" date="2014-09" db="EMBL/GenBank/DDBJ databases">
        <authorList>
            <person name="Magalhaes I.L.F."/>
            <person name="Oliveira U."/>
            <person name="Santos F.R."/>
            <person name="Vidigal T.H.D.A."/>
            <person name="Brescovit A.D."/>
            <person name="Santos A.J."/>
        </authorList>
    </citation>
    <scope>NUCLEOTIDE SEQUENCE</scope>
    <source>
        <tissue evidence="1">Shoot tissue taken approximately 20 cm above the soil surface</tissue>
    </source>
</reference>
<dbReference type="AlphaFoldDB" id="A0A0A9DDC6"/>
<sequence>MVDSLWWCNIECSCACPRSSSINHLQKRKTVHIFFAKVAVFNQQDKLSDPL</sequence>